<dbReference type="HOGENOM" id="CLU_008279_1_2_1"/>
<dbReference type="PROSITE" id="PS00973">
    <property type="entry name" value="USP_2"/>
    <property type="match status" value="1"/>
</dbReference>
<dbReference type="InterPro" id="IPR001394">
    <property type="entry name" value="Peptidase_C19_UCH"/>
</dbReference>
<sequence length="412" mass="47066">MLNGTPRRSKDLNNETVLPEIRGGQQRSSPDRDETTRKNRRRVSEHASRSNSLSNGYNTDSSTSLSNRGIVGLRNLGNTCFMNSVIQCLSNTRLLRDYCRRDEHKDEVNKTTSNMKGALINAFANLMHSIWKGAPDTHVSPNDFKSQIARFAKRFVGYNQQDAQEFLMYLLEGLHEDVNRVKEKRKNRIYDEDDSKTVSAQEMWKMYLHQNDSKIVDIFVGQLKSSLTCTGCGHVSDTFDPFWDLSLPIKKGHGYGNDVSLESCFELFTSEEVLDGDEKPMCSKCKKRQKCTKSFSIQRFPKVLIIHLKRFNQDSSYRSKLSTMVNFPLQSLELNQFAAEKNGAPAMYNLFAVSNHSGTPFGGHYTAYTKHPETSTWHHFSDTRVSQISESQVQSSEAYVLFYELVDHSSRL</sequence>
<evidence type="ECO:0000256" key="2">
    <source>
        <dbReference type="RuleBase" id="RU366025"/>
    </source>
</evidence>
<dbReference type="InterPro" id="IPR038765">
    <property type="entry name" value="Papain-like_cys_pep_sf"/>
</dbReference>
<dbReference type="GO" id="GO:0004843">
    <property type="term" value="F:cysteine-type deubiquitinase activity"/>
    <property type="evidence" value="ECO:0007669"/>
    <property type="project" value="UniProtKB-UniRule"/>
</dbReference>
<evidence type="ECO:0000313" key="5">
    <source>
        <dbReference type="EMBL" id="ELT91385.1"/>
    </source>
</evidence>
<reference evidence="6" key="3">
    <citation type="submission" date="2015-06" db="UniProtKB">
        <authorList>
            <consortium name="EnsemblMetazoa"/>
        </authorList>
    </citation>
    <scope>IDENTIFICATION</scope>
</reference>
<keyword evidence="2" id="KW-0645">Protease</keyword>
<dbReference type="Pfam" id="PF00443">
    <property type="entry name" value="UCH"/>
    <property type="match status" value="1"/>
</dbReference>
<dbReference type="PROSITE" id="PS50235">
    <property type="entry name" value="USP_3"/>
    <property type="match status" value="1"/>
</dbReference>
<evidence type="ECO:0000256" key="1">
    <source>
        <dbReference type="ARBA" id="ARBA00000707"/>
    </source>
</evidence>
<dbReference type="FunFam" id="3.90.70.10:FF:000083">
    <property type="entry name" value="Uncharacterized protein, isoform B"/>
    <property type="match status" value="1"/>
</dbReference>
<protein>
    <recommendedName>
        <fullName evidence="2">Ubiquitin carboxyl-terminal hydrolase</fullName>
        <ecNumber evidence="2">3.4.19.12</ecNumber>
    </recommendedName>
</protein>
<keyword evidence="2" id="KW-0833">Ubl conjugation pathway</keyword>
<dbReference type="STRING" id="283909.R7TJV9"/>
<feature type="compositionally biased region" description="Polar residues" evidence="3">
    <location>
        <begin position="49"/>
        <end position="64"/>
    </location>
</feature>
<dbReference type="InterPro" id="IPR018247">
    <property type="entry name" value="EF_Hand_1_Ca_BS"/>
</dbReference>
<dbReference type="PANTHER" id="PTHR21646">
    <property type="entry name" value="UBIQUITIN CARBOXYL-TERMINAL HYDROLASE"/>
    <property type="match status" value="1"/>
</dbReference>
<reference evidence="5 7" key="2">
    <citation type="journal article" date="2013" name="Nature">
        <title>Insights into bilaterian evolution from three spiralian genomes.</title>
        <authorList>
            <person name="Simakov O."/>
            <person name="Marletaz F."/>
            <person name="Cho S.J."/>
            <person name="Edsinger-Gonzales E."/>
            <person name="Havlak P."/>
            <person name="Hellsten U."/>
            <person name="Kuo D.H."/>
            <person name="Larsson T."/>
            <person name="Lv J."/>
            <person name="Arendt D."/>
            <person name="Savage R."/>
            <person name="Osoegawa K."/>
            <person name="de Jong P."/>
            <person name="Grimwood J."/>
            <person name="Chapman J.A."/>
            <person name="Shapiro H."/>
            <person name="Aerts A."/>
            <person name="Otillar R.P."/>
            <person name="Terry A.Y."/>
            <person name="Boore J.L."/>
            <person name="Grigoriev I.V."/>
            <person name="Lindberg D.R."/>
            <person name="Seaver E.C."/>
            <person name="Weisblat D.A."/>
            <person name="Putnam N.H."/>
            <person name="Rokhsar D.S."/>
        </authorList>
    </citation>
    <scope>NUCLEOTIDE SEQUENCE</scope>
    <source>
        <strain evidence="5 7">I ESC-2004</strain>
    </source>
</reference>
<dbReference type="OMA" id="DISNTWF"/>
<dbReference type="GO" id="GO:0006508">
    <property type="term" value="P:proteolysis"/>
    <property type="evidence" value="ECO:0007669"/>
    <property type="project" value="UniProtKB-KW"/>
</dbReference>
<feature type="domain" description="USP" evidence="4">
    <location>
        <begin position="71"/>
        <end position="406"/>
    </location>
</feature>
<dbReference type="PROSITE" id="PS00018">
    <property type="entry name" value="EF_HAND_1"/>
    <property type="match status" value="1"/>
</dbReference>
<evidence type="ECO:0000313" key="7">
    <source>
        <dbReference type="Proteomes" id="UP000014760"/>
    </source>
</evidence>
<dbReference type="InterPro" id="IPR050185">
    <property type="entry name" value="Ub_carboxyl-term_hydrolase"/>
</dbReference>
<evidence type="ECO:0000259" key="4">
    <source>
        <dbReference type="PROSITE" id="PS50235"/>
    </source>
</evidence>
<dbReference type="AlphaFoldDB" id="R7TJV9"/>
<dbReference type="CDD" id="cd02674">
    <property type="entry name" value="Peptidase_C19R"/>
    <property type="match status" value="1"/>
</dbReference>
<dbReference type="EnsemblMetazoa" id="CapteT151271">
    <property type="protein sequence ID" value="CapteP151271"/>
    <property type="gene ID" value="CapteG151271"/>
</dbReference>
<dbReference type="EMBL" id="KB310536">
    <property type="protein sequence ID" value="ELT91385.1"/>
    <property type="molecule type" value="Genomic_DNA"/>
</dbReference>
<feature type="region of interest" description="Disordered" evidence="3">
    <location>
        <begin position="1"/>
        <end position="64"/>
    </location>
</feature>
<name>R7TJV9_CAPTE</name>
<keyword evidence="7" id="KW-1185">Reference proteome</keyword>
<dbReference type="InterPro" id="IPR018200">
    <property type="entry name" value="USP_CS"/>
</dbReference>
<accession>R7TJV9</accession>
<keyword evidence="2" id="KW-0788">Thiol protease</keyword>
<gene>
    <name evidence="5" type="ORF">CAPTEDRAFT_151271</name>
</gene>
<dbReference type="EMBL" id="AMQN01013840">
    <property type="status" value="NOT_ANNOTATED_CDS"/>
    <property type="molecule type" value="Genomic_DNA"/>
</dbReference>
<proteinExistence type="inferred from homology"/>
<dbReference type="SUPFAM" id="SSF54001">
    <property type="entry name" value="Cysteine proteinases"/>
    <property type="match status" value="1"/>
</dbReference>
<dbReference type="Proteomes" id="UP000014760">
    <property type="component" value="Unassembled WGS sequence"/>
</dbReference>
<dbReference type="PROSITE" id="PS00972">
    <property type="entry name" value="USP_1"/>
    <property type="match status" value="1"/>
</dbReference>
<evidence type="ECO:0000313" key="6">
    <source>
        <dbReference type="EnsemblMetazoa" id="CapteP151271"/>
    </source>
</evidence>
<feature type="compositionally biased region" description="Basic and acidic residues" evidence="3">
    <location>
        <begin position="29"/>
        <end position="48"/>
    </location>
</feature>
<dbReference type="PANTHER" id="PTHR21646:SF23">
    <property type="entry name" value="UBIQUITIN CARBOXYL-TERMINAL HYDROLASE USP2"/>
    <property type="match status" value="1"/>
</dbReference>
<dbReference type="InterPro" id="IPR028889">
    <property type="entry name" value="USP"/>
</dbReference>
<reference evidence="7" key="1">
    <citation type="submission" date="2012-12" db="EMBL/GenBank/DDBJ databases">
        <authorList>
            <person name="Hellsten U."/>
            <person name="Grimwood J."/>
            <person name="Chapman J.A."/>
            <person name="Shapiro H."/>
            <person name="Aerts A."/>
            <person name="Otillar R.P."/>
            <person name="Terry A.Y."/>
            <person name="Boore J.L."/>
            <person name="Simakov O."/>
            <person name="Marletaz F."/>
            <person name="Cho S.-J."/>
            <person name="Edsinger-Gonzales E."/>
            <person name="Havlak P."/>
            <person name="Kuo D.-H."/>
            <person name="Larsson T."/>
            <person name="Lv J."/>
            <person name="Arendt D."/>
            <person name="Savage R."/>
            <person name="Osoegawa K."/>
            <person name="de Jong P."/>
            <person name="Lindberg D.R."/>
            <person name="Seaver E.C."/>
            <person name="Weisblat D.A."/>
            <person name="Putnam N.H."/>
            <person name="Grigoriev I.V."/>
            <person name="Rokhsar D.S."/>
        </authorList>
    </citation>
    <scope>NUCLEOTIDE SEQUENCE</scope>
    <source>
        <strain evidence="7">I ESC-2004</strain>
    </source>
</reference>
<keyword evidence="2" id="KW-0378">Hydrolase</keyword>
<evidence type="ECO:0000256" key="3">
    <source>
        <dbReference type="SAM" id="MobiDB-lite"/>
    </source>
</evidence>
<dbReference type="GO" id="GO:0016579">
    <property type="term" value="P:protein deubiquitination"/>
    <property type="evidence" value="ECO:0007669"/>
    <property type="project" value="InterPro"/>
</dbReference>
<dbReference type="Gene3D" id="3.90.70.10">
    <property type="entry name" value="Cysteine proteinases"/>
    <property type="match status" value="1"/>
</dbReference>
<comment type="similarity">
    <text evidence="2">Belongs to the peptidase C19 family.</text>
</comment>
<dbReference type="OrthoDB" id="265306at2759"/>
<organism evidence="5">
    <name type="scientific">Capitella teleta</name>
    <name type="common">Polychaete worm</name>
    <dbReference type="NCBI Taxonomy" id="283909"/>
    <lineage>
        <taxon>Eukaryota</taxon>
        <taxon>Metazoa</taxon>
        <taxon>Spiralia</taxon>
        <taxon>Lophotrochozoa</taxon>
        <taxon>Annelida</taxon>
        <taxon>Polychaeta</taxon>
        <taxon>Sedentaria</taxon>
        <taxon>Scolecida</taxon>
        <taxon>Capitellidae</taxon>
        <taxon>Capitella</taxon>
    </lineage>
</organism>
<dbReference type="EC" id="3.4.19.12" evidence="2"/>
<comment type="catalytic activity">
    <reaction evidence="1 2">
        <text>Thiol-dependent hydrolysis of ester, thioester, amide, peptide and isopeptide bonds formed by the C-terminal Gly of ubiquitin (a 76-residue protein attached to proteins as an intracellular targeting signal).</text>
        <dbReference type="EC" id="3.4.19.12"/>
    </reaction>
</comment>